<dbReference type="AlphaFoldDB" id="A0AAD7I5I8"/>
<organism evidence="1 2">
    <name type="scientific">Mycena maculata</name>
    <dbReference type="NCBI Taxonomy" id="230809"/>
    <lineage>
        <taxon>Eukaryota</taxon>
        <taxon>Fungi</taxon>
        <taxon>Dikarya</taxon>
        <taxon>Basidiomycota</taxon>
        <taxon>Agaricomycotina</taxon>
        <taxon>Agaricomycetes</taxon>
        <taxon>Agaricomycetidae</taxon>
        <taxon>Agaricales</taxon>
        <taxon>Marasmiineae</taxon>
        <taxon>Mycenaceae</taxon>
        <taxon>Mycena</taxon>
    </lineage>
</organism>
<evidence type="ECO:0000313" key="2">
    <source>
        <dbReference type="Proteomes" id="UP001215280"/>
    </source>
</evidence>
<comment type="caution">
    <text evidence="1">The sequence shown here is derived from an EMBL/GenBank/DDBJ whole genome shotgun (WGS) entry which is preliminary data.</text>
</comment>
<reference evidence="1" key="1">
    <citation type="submission" date="2023-03" db="EMBL/GenBank/DDBJ databases">
        <title>Massive genome expansion in bonnet fungi (Mycena s.s.) driven by repeated elements and novel gene families across ecological guilds.</title>
        <authorList>
            <consortium name="Lawrence Berkeley National Laboratory"/>
            <person name="Harder C.B."/>
            <person name="Miyauchi S."/>
            <person name="Viragh M."/>
            <person name="Kuo A."/>
            <person name="Thoen E."/>
            <person name="Andreopoulos B."/>
            <person name="Lu D."/>
            <person name="Skrede I."/>
            <person name="Drula E."/>
            <person name="Henrissat B."/>
            <person name="Morin E."/>
            <person name="Kohler A."/>
            <person name="Barry K."/>
            <person name="LaButti K."/>
            <person name="Morin E."/>
            <person name="Salamov A."/>
            <person name="Lipzen A."/>
            <person name="Mereny Z."/>
            <person name="Hegedus B."/>
            <person name="Baldrian P."/>
            <person name="Stursova M."/>
            <person name="Weitz H."/>
            <person name="Taylor A."/>
            <person name="Grigoriev I.V."/>
            <person name="Nagy L.G."/>
            <person name="Martin F."/>
            <person name="Kauserud H."/>
        </authorList>
    </citation>
    <scope>NUCLEOTIDE SEQUENCE</scope>
    <source>
        <strain evidence="1">CBHHK188m</strain>
    </source>
</reference>
<accession>A0AAD7I5I8</accession>
<keyword evidence="2" id="KW-1185">Reference proteome</keyword>
<evidence type="ECO:0000313" key="1">
    <source>
        <dbReference type="EMBL" id="KAJ7735559.1"/>
    </source>
</evidence>
<name>A0AAD7I5I8_9AGAR</name>
<sequence>MPLRPKIVKLMDKYSQKRGAASSIRPCFLAPTLEFRAMPLRPELAYPEARGRSSPFPFNETLQNAGLPPISDAELQSIAAMAEGHPNSDPKRFMEGARQLGFSFVGGKPEESAVQDTTIMIQVPEDRLVIRFFTGGTAVASHVWFFDFYDPVLRRAVNAPRGYTLTVVSPTALAGPLPSVESILLVNEPTKAGGERFTSTEGTSCSLKRPGREPFSFDVPARQLMPERLPTVLPRRY</sequence>
<protein>
    <submittedName>
        <fullName evidence="1">Uncharacterized protein</fullName>
    </submittedName>
</protein>
<proteinExistence type="predicted"/>
<dbReference type="EMBL" id="JARJLG010000154">
    <property type="protein sequence ID" value="KAJ7735559.1"/>
    <property type="molecule type" value="Genomic_DNA"/>
</dbReference>
<dbReference type="Proteomes" id="UP001215280">
    <property type="component" value="Unassembled WGS sequence"/>
</dbReference>
<gene>
    <name evidence="1" type="ORF">DFH07DRAFT_843633</name>
</gene>